<reference evidence="2" key="1">
    <citation type="submission" date="2023-09" db="UniProtKB">
        <authorList>
            <consortium name="Ensembl"/>
        </authorList>
    </citation>
    <scope>IDENTIFICATION</scope>
</reference>
<protein>
    <submittedName>
        <fullName evidence="2">Uncharacterized protein</fullName>
    </submittedName>
</protein>
<evidence type="ECO:0000313" key="2">
    <source>
        <dbReference type="Ensembl" id="ENSSPAP00000019155.1"/>
    </source>
</evidence>
<dbReference type="AlphaFoldDB" id="A0A3B5AED1"/>
<feature type="region of interest" description="Disordered" evidence="1">
    <location>
        <begin position="1"/>
        <end position="51"/>
    </location>
</feature>
<proteinExistence type="predicted"/>
<dbReference type="STRING" id="144197.ENSSPAP00000019155"/>
<evidence type="ECO:0000256" key="1">
    <source>
        <dbReference type="SAM" id="MobiDB-lite"/>
    </source>
</evidence>
<dbReference type="Ensembl" id="ENSSPAT00000019444.1">
    <property type="protein sequence ID" value="ENSSPAP00000019155.1"/>
    <property type="gene ID" value="ENSSPAG00000014451.1"/>
</dbReference>
<sequence length="120" mass="12920">MSVIHTGVPRSNVESPPFATGGLQDNGLDGAPDYIPPRASRGRRSGVILPGGGQDTDTILLETVKAAPRRSSIIKVKPLHFTCLFVYLPAVLEQPSLSPPPLKGITLNIKAHWINLTLKY</sequence>
<dbReference type="GeneTree" id="ENSGT00940000177416"/>
<name>A0A3B5AED1_9TELE</name>
<organism evidence="2">
    <name type="scientific">Stegastes partitus</name>
    <name type="common">bicolor damselfish</name>
    <dbReference type="NCBI Taxonomy" id="144197"/>
    <lineage>
        <taxon>Eukaryota</taxon>
        <taxon>Metazoa</taxon>
        <taxon>Chordata</taxon>
        <taxon>Craniata</taxon>
        <taxon>Vertebrata</taxon>
        <taxon>Euteleostomi</taxon>
        <taxon>Actinopterygii</taxon>
        <taxon>Neopterygii</taxon>
        <taxon>Teleostei</taxon>
        <taxon>Neoteleostei</taxon>
        <taxon>Acanthomorphata</taxon>
        <taxon>Ovalentaria</taxon>
        <taxon>Pomacentridae</taxon>
        <taxon>Stegastes</taxon>
    </lineage>
</organism>
<accession>A0A3B5AED1</accession>